<dbReference type="PANTHER" id="PTHR17130">
    <property type="entry name" value="MITOCHONDRIAL OUTER MEMBRANE PROTEIN 25"/>
    <property type="match status" value="1"/>
</dbReference>
<evidence type="ECO:0000256" key="1">
    <source>
        <dbReference type="ARBA" id="ARBA00004434"/>
    </source>
</evidence>
<evidence type="ECO:0000256" key="6">
    <source>
        <dbReference type="ARBA" id="ARBA00022989"/>
    </source>
</evidence>
<evidence type="ECO:0000313" key="11">
    <source>
        <dbReference type="Ensembl" id="ENSDNVP00000001450.1"/>
    </source>
</evidence>
<evidence type="ECO:0000256" key="5">
    <source>
        <dbReference type="ARBA" id="ARBA00022792"/>
    </source>
</evidence>
<evidence type="ECO:0000256" key="3">
    <source>
        <dbReference type="ARBA" id="ARBA00021814"/>
    </source>
</evidence>
<evidence type="ECO:0000256" key="10">
    <source>
        <dbReference type="SAM" id="Phobius"/>
    </source>
</evidence>
<feature type="transmembrane region" description="Helical" evidence="10">
    <location>
        <begin position="112"/>
        <end position="130"/>
    </location>
</feature>
<evidence type="ECO:0000313" key="12">
    <source>
        <dbReference type="Proteomes" id="UP000694423"/>
    </source>
</evidence>
<protein>
    <recommendedName>
        <fullName evidence="3">Cytochrome c oxidase assembly protein COX16 homolog, mitochondrial</fullName>
    </recommendedName>
</protein>
<comment type="similarity">
    <text evidence="2">Belongs to the COX16 family.</text>
</comment>
<dbReference type="Pfam" id="PF14138">
    <property type="entry name" value="COX16"/>
    <property type="match status" value="1"/>
</dbReference>
<gene>
    <name evidence="11" type="primary">LOC112980708</name>
</gene>
<dbReference type="Proteomes" id="UP000694423">
    <property type="component" value="Unplaced"/>
</dbReference>
<proteinExistence type="inferred from homology"/>
<comment type="subcellular location">
    <subcellularLocation>
        <location evidence="1">Mitochondrion inner membrane</location>
        <topology evidence="1">Single-pass membrane protein</topology>
    </subcellularLocation>
</comment>
<accession>A0A8C4J0B7</accession>
<dbReference type="AlphaFoldDB" id="A0A8C4J0B7"/>
<sequence>MSPRRPLTLAKGLAQRPRPRGRGERGRRFRCATRRKRRGAAEAPPQPRGPPATAEPSFSGRVAPARGGPLWRADSRSPGSATERAGGVKEPLGAYGSAGLMERLRRLWRGRTMTFGIPLLLYLVGGSFGLREFAQIRYDVHKLHGKVDPALKEKLKQNNVTLESEYKDALHLCRQNTSGH</sequence>
<keyword evidence="8 10" id="KW-0472">Membrane</keyword>
<reference evidence="11" key="2">
    <citation type="submission" date="2025-09" db="UniProtKB">
        <authorList>
            <consortium name="Ensembl"/>
        </authorList>
    </citation>
    <scope>IDENTIFICATION</scope>
</reference>
<reference evidence="11" key="1">
    <citation type="submission" date="2025-08" db="UniProtKB">
        <authorList>
            <consortium name="Ensembl"/>
        </authorList>
    </citation>
    <scope>IDENTIFICATION</scope>
</reference>
<evidence type="ECO:0000256" key="4">
    <source>
        <dbReference type="ARBA" id="ARBA00022692"/>
    </source>
</evidence>
<dbReference type="GO" id="GO:0033617">
    <property type="term" value="P:mitochondrial respiratory chain complex IV assembly"/>
    <property type="evidence" value="ECO:0007669"/>
    <property type="project" value="TreeGrafter"/>
</dbReference>
<keyword evidence="4 10" id="KW-0812">Transmembrane</keyword>
<evidence type="ECO:0000256" key="7">
    <source>
        <dbReference type="ARBA" id="ARBA00023128"/>
    </source>
</evidence>
<dbReference type="GO" id="GO:0005743">
    <property type="term" value="C:mitochondrial inner membrane"/>
    <property type="evidence" value="ECO:0007669"/>
    <property type="project" value="UniProtKB-SubCell"/>
</dbReference>
<keyword evidence="6 10" id="KW-1133">Transmembrane helix</keyword>
<dbReference type="PANTHER" id="PTHR17130:SF14">
    <property type="entry name" value="CYTOCHROME C OXIDASE ASSEMBLY PROTEIN COX16 HOMOLOG, MITOCHONDRIAL"/>
    <property type="match status" value="1"/>
</dbReference>
<keyword evidence="5" id="KW-0999">Mitochondrion inner membrane</keyword>
<dbReference type="Ensembl" id="ENSDNVT00000001721.1">
    <property type="protein sequence ID" value="ENSDNVP00000001450.1"/>
    <property type="gene ID" value="ENSDNVG00000001054.1"/>
</dbReference>
<name>A0A8C4J0B7_DRONO</name>
<feature type="region of interest" description="Disordered" evidence="9">
    <location>
        <begin position="1"/>
        <end position="91"/>
    </location>
</feature>
<organism evidence="11 12">
    <name type="scientific">Dromaius novaehollandiae</name>
    <name type="common">Emu</name>
    <dbReference type="NCBI Taxonomy" id="8790"/>
    <lineage>
        <taxon>Eukaryota</taxon>
        <taxon>Metazoa</taxon>
        <taxon>Chordata</taxon>
        <taxon>Craniata</taxon>
        <taxon>Vertebrata</taxon>
        <taxon>Euteleostomi</taxon>
        <taxon>Archelosauria</taxon>
        <taxon>Archosauria</taxon>
        <taxon>Dinosauria</taxon>
        <taxon>Saurischia</taxon>
        <taxon>Theropoda</taxon>
        <taxon>Coelurosauria</taxon>
        <taxon>Aves</taxon>
        <taxon>Palaeognathae</taxon>
        <taxon>Casuariiformes</taxon>
        <taxon>Dromaiidae</taxon>
        <taxon>Dromaius</taxon>
    </lineage>
</organism>
<keyword evidence="12" id="KW-1185">Reference proteome</keyword>
<feature type="compositionally biased region" description="Basic residues" evidence="9">
    <location>
        <begin position="27"/>
        <end position="38"/>
    </location>
</feature>
<evidence type="ECO:0000256" key="9">
    <source>
        <dbReference type="SAM" id="MobiDB-lite"/>
    </source>
</evidence>
<evidence type="ECO:0000256" key="2">
    <source>
        <dbReference type="ARBA" id="ARBA00008370"/>
    </source>
</evidence>
<evidence type="ECO:0000256" key="8">
    <source>
        <dbReference type="ARBA" id="ARBA00023136"/>
    </source>
</evidence>
<keyword evidence="7" id="KW-0496">Mitochondrion</keyword>
<dbReference type="InterPro" id="IPR020164">
    <property type="entry name" value="Cyt_c_Oxase_assmbl_COX16"/>
</dbReference>